<comment type="caution">
    <text evidence="2">The sequence shown here is derived from an EMBL/GenBank/DDBJ whole genome shotgun (WGS) entry which is preliminary data.</text>
</comment>
<dbReference type="EMBL" id="BMAU01021175">
    <property type="protein sequence ID" value="GFX93658.1"/>
    <property type="molecule type" value="Genomic_DNA"/>
</dbReference>
<gene>
    <name evidence="2" type="primary">NCL1_54318</name>
    <name evidence="2" type="ORF">TNCV_1588351</name>
</gene>
<sequence>MATSKQKAFCVLQFAKTESAITVQRAFRIQFGCQPPNDNILWWFHQFETTGCLSNWKSGPAPFDPGPGVADHCSIACDLPHWLSAHHPELRTSLFGR</sequence>
<reference evidence="2" key="1">
    <citation type="submission" date="2020-08" db="EMBL/GenBank/DDBJ databases">
        <title>Multicomponent nature underlies the extraordinary mechanical properties of spider dragline silk.</title>
        <authorList>
            <person name="Kono N."/>
            <person name="Nakamura H."/>
            <person name="Mori M."/>
            <person name="Yoshida Y."/>
            <person name="Ohtoshi R."/>
            <person name="Malay A.D."/>
            <person name="Moran D.A.P."/>
            <person name="Tomita M."/>
            <person name="Numata K."/>
            <person name="Arakawa K."/>
        </authorList>
    </citation>
    <scope>NUCLEOTIDE SEQUENCE</scope>
</reference>
<dbReference type="AlphaFoldDB" id="A0A8X6UZJ2"/>
<name>A0A8X6UZJ2_TRICX</name>
<organism evidence="2 3">
    <name type="scientific">Trichonephila clavipes</name>
    <name type="common">Golden silk orbweaver</name>
    <name type="synonym">Nephila clavipes</name>
    <dbReference type="NCBI Taxonomy" id="2585209"/>
    <lineage>
        <taxon>Eukaryota</taxon>
        <taxon>Metazoa</taxon>
        <taxon>Ecdysozoa</taxon>
        <taxon>Arthropoda</taxon>
        <taxon>Chelicerata</taxon>
        <taxon>Arachnida</taxon>
        <taxon>Araneae</taxon>
        <taxon>Araneomorphae</taxon>
        <taxon>Entelegynae</taxon>
        <taxon>Araneoidea</taxon>
        <taxon>Nephilidae</taxon>
        <taxon>Trichonephila</taxon>
    </lineage>
</organism>
<accession>A0A8X6UZJ2</accession>
<evidence type="ECO:0000259" key="1">
    <source>
        <dbReference type="Pfam" id="PF16087"/>
    </source>
</evidence>
<keyword evidence="3" id="KW-1185">Reference proteome</keyword>
<feature type="domain" description="DUF4817" evidence="1">
    <location>
        <begin position="3"/>
        <end position="53"/>
    </location>
</feature>
<protein>
    <submittedName>
        <fullName evidence="2">DUF4817 domain-containing protein</fullName>
    </submittedName>
</protein>
<evidence type="ECO:0000313" key="2">
    <source>
        <dbReference type="EMBL" id="GFX93658.1"/>
    </source>
</evidence>
<dbReference type="InterPro" id="IPR032135">
    <property type="entry name" value="DUF4817"/>
</dbReference>
<proteinExistence type="predicted"/>
<dbReference type="Proteomes" id="UP000887159">
    <property type="component" value="Unassembled WGS sequence"/>
</dbReference>
<dbReference type="Pfam" id="PF16087">
    <property type="entry name" value="DUF4817"/>
    <property type="match status" value="1"/>
</dbReference>
<evidence type="ECO:0000313" key="3">
    <source>
        <dbReference type="Proteomes" id="UP000887159"/>
    </source>
</evidence>